<comment type="subcellular location">
    <subcellularLocation>
        <location evidence="1">Membrane</location>
    </subcellularLocation>
</comment>
<keyword evidence="2" id="KW-0597">Phosphoprotein</keyword>
<sequence>MSAKRLAIPNFTLKKKLILIIMFLVLLQNIVLLIFANYQFSQKELKSSVEHIQNECHLLYNDMKTQYHNVILCSNELINTINQTQSYYFSNPANSYLKSAFNYNLHLFSFVDSVVYLTVNDKIVCTGTEREPDLSKIKEELLDYIPSTGGPQNQFLNIQKRAYLGTDSPVLTFSKRVININTGKTLGYLFLNTKVATISSLFDNLNQNYYIINSKQGIVVSNSGSTALCQADPDSYSFIYSAKTGSQIINIDKEKHMLTWTPTGFLDYILVNETPLESLKSTFAINMFLLFLILILSTITIIFLISAFTRLITSPLEYLSERMQHVELGDFKVRSNLKQNDEIGDISNNFNNMVQELEKLTALIKQDERQKRKYELSLMQAQINPHFFYNVLDLIYISCYQKQEKQAATVTKYLADYYRCVLSNGKELIPIREEFRMLQNYLLIQRYRYATILDFQIEAEPEAENYIIPKMTLQPLVENSLYHGIKEKTSPGIIKIISRVRTDHITLCICDNGVGMEQAKLRGYLNSSEAEDHFGLKSVYNRLFLYYNNKCKFRIFSQKDTGTAVVICIPKNWEEL</sequence>
<evidence type="ECO:0000259" key="6">
    <source>
        <dbReference type="PROSITE" id="PS50885"/>
    </source>
</evidence>
<evidence type="ECO:0000256" key="2">
    <source>
        <dbReference type="ARBA" id="ARBA00022553"/>
    </source>
</evidence>
<dbReference type="Gene3D" id="3.30.565.10">
    <property type="entry name" value="Histidine kinase-like ATPase, C-terminal domain"/>
    <property type="match status" value="1"/>
</dbReference>
<keyword evidence="4" id="KW-0175">Coiled coil</keyword>
<accession>A0A564WR40</accession>
<evidence type="ECO:0000256" key="4">
    <source>
        <dbReference type="SAM" id="Coils"/>
    </source>
</evidence>
<proteinExistence type="predicted"/>
<dbReference type="Pfam" id="PF00672">
    <property type="entry name" value="HAMP"/>
    <property type="match status" value="1"/>
</dbReference>
<evidence type="ECO:0000313" key="8">
    <source>
        <dbReference type="Proteomes" id="UP000366766"/>
    </source>
</evidence>
<evidence type="ECO:0000313" key="7">
    <source>
        <dbReference type="EMBL" id="VUX64852.1"/>
    </source>
</evidence>
<feature type="domain" description="HAMP" evidence="6">
    <location>
        <begin position="310"/>
        <end position="362"/>
    </location>
</feature>
<organism evidence="7 8">
    <name type="scientific">Blautia wexlerae</name>
    <dbReference type="NCBI Taxonomy" id="418240"/>
    <lineage>
        <taxon>Bacteria</taxon>
        <taxon>Bacillati</taxon>
        <taxon>Bacillota</taxon>
        <taxon>Clostridia</taxon>
        <taxon>Lachnospirales</taxon>
        <taxon>Lachnospiraceae</taxon>
        <taxon>Blautia</taxon>
    </lineage>
</organism>
<feature type="coiled-coil region" evidence="4">
    <location>
        <begin position="350"/>
        <end position="384"/>
    </location>
</feature>
<dbReference type="InterPro" id="IPR050640">
    <property type="entry name" value="Bact_2-comp_sensor_kinase"/>
</dbReference>
<dbReference type="CDD" id="cd06225">
    <property type="entry name" value="HAMP"/>
    <property type="match status" value="1"/>
</dbReference>
<dbReference type="InterPro" id="IPR003660">
    <property type="entry name" value="HAMP_dom"/>
</dbReference>
<keyword evidence="3 7" id="KW-0808">Transferase</keyword>
<dbReference type="RefSeq" id="WP_186292067.1">
    <property type="nucleotide sequence ID" value="NZ_CABHOF010000037.1"/>
</dbReference>
<dbReference type="SUPFAM" id="SSF158472">
    <property type="entry name" value="HAMP domain-like"/>
    <property type="match status" value="1"/>
</dbReference>
<dbReference type="PANTHER" id="PTHR34220:SF7">
    <property type="entry name" value="SENSOR HISTIDINE KINASE YPDA"/>
    <property type="match status" value="1"/>
</dbReference>
<protein>
    <submittedName>
        <fullName evidence="7">Putative sensor-like histidine kinase</fullName>
        <ecNumber evidence="7">2.7.13.3</ecNumber>
    </submittedName>
</protein>
<name>A0A564WR40_9FIRM</name>
<dbReference type="Pfam" id="PF06580">
    <property type="entry name" value="His_kinase"/>
    <property type="match status" value="1"/>
</dbReference>
<dbReference type="EMBL" id="CABHOF010000037">
    <property type="protein sequence ID" value="VUX64852.1"/>
    <property type="molecule type" value="Genomic_DNA"/>
</dbReference>
<dbReference type="AlphaFoldDB" id="A0A564WR40"/>
<evidence type="ECO:0000256" key="5">
    <source>
        <dbReference type="SAM" id="Phobius"/>
    </source>
</evidence>
<dbReference type="Proteomes" id="UP000366766">
    <property type="component" value="Unassembled WGS sequence"/>
</dbReference>
<keyword evidence="8" id="KW-1185">Reference proteome</keyword>
<dbReference type="SMART" id="SM00304">
    <property type="entry name" value="HAMP"/>
    <property type="match status" value="1"/>
</dbReference>
<gene>
    <name evidence="7" type="ORF">BWLFYP14_01709</name>
</gene>
<dbReference type="GO" id="GO:0016020">
    <property type="term" value="C:membrane"/>
    <property type="evidence" value="ECO:0007669"/>
    <property type="project" value="UniProtKB-SubCell"/>
</dbReference>
<feature type="transmembrane region" description="Helical" evidence="5">
    <location>
        <begin position="288"/>
        <end position="308"/>
    </location>
</feature>
<dbReference type="PANTHER" id="PTHR34220">
    <property type="entry name" value="SENSOR HISTIDINE KINASE YPDA"/>
    <property type="match status" value="1"/>
</dbReference>
<feature type="transmembrane region" description="Helical" evidence="5">
    <location>
        <begin position="17"/>
        <end position="38"/>
    </location>
</feature>
<keyword evidence="5" id="KW-1133">Transmembrane helix</keyword>
<dbReference type="SUPFAM" id="SSF55874">
    <property type="entry name" value="ATPase domain of HSP90 chaperone/DNA topoisomerase II/histidine kinase"/>
    <property type="match status" value="1"/>
</dbReference>
<dbReference type="EC" id="2.7.13.3" evidence="7"/>
<reference evidence="7 8" key="1">
    <citation type="submission" date="2019-07" db="EMBL/GenBank/DDBJ databases">
        <authorList>
            <person name="Chang H.-W."/>
            <person name="Raman A."/>
            <person name="Venkatesh S."/>
            <person name="Gehrig J."/>
        </authorList>
    </citation>
    <scope>NUCLEOTIDE SEQUENCE [LARGE SCALE GENOMIC DNA]</scope>
    <source>
        <strain evidence="7">Blautia_wexlerae_LFYP_14</strain>
    </source>
</reference>
<dbReference type="GO" id="GO:0000155">
    <property type="term" value="F:phosphorelay sensor kinase activity"/>
    <property type="evidence" value="ECO:0007669"/>
    <property type="project" value="InterPro"/>
</dbReference>
<evidence type="ECO:0000256" key="3">
    <source>
        <dbReference type="ARBA" id="ARBA00022679"/>
    </source>
</evidence>
<keyword evidence="7" id="KW-0418">Kinase</keyword>
<dbReference type="Gene3D" id="6.10.340.10">
    <property type="match status" value="1"/>
</dbReference>
<keyword evidence="5" id="KW-0812">Transmembrane</keyword>
<dbReference type="InterPro" id="IPR010559">
    <property type="entry name" value="Sig_transdc_His_kin_internal"/>
</dbReference>
<keyword evidence="5" id="KW-0472">Membrane</keyword>
<evidence type="ECO:0000256" key="1">
    <source>
        <dbReference type="ARBA" id="ARBA00004370"/>
    </source>
</evidence>
<dbReference type="InterPro" id="IPR036890">
    <property type="entry name" value="HATPase_C_sf"/>
</dbReference>
<dbReference type="PROSITE" id="PS50885">
    <property type="entry name" value="HAMP"/>
    <property type="match status" value="1"/>
</dbReference>